<feature type="domain" description="G-patch" evidence="3">
    <location>
        <begin position="1"/>
        <end position="46"/>
    </location>
</feature>
<dbReference type="InterPro" id="IPR000467">
    <property type="entry name" value="G_patch_dom"/>
</dbReference>
<dbReference type="InterPro" id="IPR050656">
    <property type="entry name" value="PINX1"/>
</dbReference>
<evidence type="ECO:0000313" key="5">
    <source>
        <dbReference type="EMBL" id="KPM03835.1"/>
    </source>
</evidence>
<dbReference type="PANTHER" id="PTHR23149:SF9">
    <property type="entry name" value="G PATCH DOMAIN-CONTAINING PROTEIN 4"/>
    <property type="match status" value="1"/>
</dbReference>
<feature type="region of interest" description="Disordered" evidence="2">
    <location>
        <begin position="86"/>
        <end position="148"/>
    </location>
</feature>
<evidence type="ECO:0000256" key="1">
    <source>
        <dbReference type="ARBA" id="ARBA00040365"/>
    </source>
</evidence>
<protein>
    <recommendedName>
        <fullName evidence="1">G patch domain-containing protein 4</fullName>
    </recommendedName>
</protein>
<evidence type="ECO:0000259" key="3">
    <source>
        <dbReference type="PROSITE" id="PS50174"/>
    </source>
</evidence>
<proteinExistence type="predicted"/>
<evidence type="ECO:0000313" key="6">
    <source>
        <dbReference type="EnsemblMetazoa" id="KAF7489006.1"/>
    </source>
</evidence>
<dbReference type="PROSITE" id="PS50174">
    <property type="entry name" value="G_PATCH"/>
    <property type="match status" value="1"/>
</dbReference>
<reference evidence="5 8" key="1">
    <citation type="journal article" date="2015" name="Parasit. Vectors">
        <title>Draft genome of the scabies mite.</title>
        <authorList>
            <person name="Rider S.D.Jr."/>
            <person name="Morgan M.S."/>
            <person name="Arlian L.G."/>
        </authorList>
    </citation>
    <scope>NUCLEOTIDE SEQUENCE [LARGE SCALE GENOMIC DNA]</scope>
    <source>
        <strain evidence="5">Arlian Lab</strain>
    </source>
</reference>
<dbReference type="EnsemblMetazoa" id="SSS_6968s_mrna">
    <property type="protein sequence ID" value="KAF7489006.1"/>
    <property type="gene ID" value="SSS_6968"/>
</dbReference>
<dbReference type="OrthoDB" id="10019757at2759"/>
<dbReference type="AlphaFoldDB" id="A0A131ZZW7"/>
<dbReference type="Proteomes" id="UP000070412">
    <property type="component" value="Unassembled WGS sequence"/>
</dbReference>
<gene>
    <name evidence="5" type="ORF">QR98_0022710</name>
    <name evidence="4" type="ORF">SSS_6968</name>
</gene>
<reference evidence="7" key="2">
    <citation type="journal article" date="2020" name="PLoS Negl. Trop. Dis.">
        <title>High-quality nuclear genome for Sarcoptes scabiei-A critical resource for a neglected parasite.</title>
        <authorList>
            <person name="Korhonen P.K."/>
            <person name="Gasser R.B."/>
            <person name="Ma G."/>
            <person name="Wang T."/>
            <person name="Stroehlein A.J."/>
            <person name="Young N.D."/>
            <person name="Ang C.S."/>
            <person name="Fernando D.D."/>
            <person name="Lu H.C."/>
            <person name="Taylor S."/>
            <person name="Reynolds S.L."/>
            <person name="Mofiz E."/>
            <person name="Najaraj S.H."/>
            <person name="Gowda H."/>
            <person name="Madugundu A."/>
            <person name="Renuse S."/>
            <person name="Holt D."/>
            <person name="Pandey A."/>
            <person name="Papenfuss A.T."/>
            <person name="Fischer K."/>
        </authorList>
    </citation>
    <scope>NUCLEOTIDE SEQUENCE [LARGE SCALE GENOMIC DNA]</scope>
</reference>
<dbReference type="VEuPathDB" id="VectorBase:SSCA001831"/>
<dbReference type="GO" id="GO:0003676">
    <property type="term" value="F:nucleic acid binding"/>
    <property type="evidence" value="ECO:0007669"/>
    <property type="project" value="InterPro"/>
</dbReference>
<dbReference type="PANTHER" id="PTHR23149">
    <property type="entry name" value="G PATCH DOMAIN CONTAINING PROTEIN"/>
    <property type="match status" value="1"/>
</dbReference>
<reference evidence="6" key="4">
    <citation type="submission" date="2022-06" db="UniProtKB">
        <authorList>
            <consortium name="EnsemblMetazoa"/>
        </authorList>
    </citation>
    <scope>IDENTIFICATION</scope>
</reference>
<feature type="compositionally biased region" description="Basic residues" evidence="2">
    <location>
        <begin position="120"/>
        <end position="131"/>
    </location>
</feature>
<dbReference type="SMART" id="SM00443">
    <property type="entry name" value="G_patch"/>
    <property type="match status" value="1"/>
</dbReference>
<name>A0A131ZZW7_SARSC</name>
<dbReference type="Proteomes" id="UP000616769">
    <property type="component" value="Unassembled WGS sequence"/>
</dbReference>
<accession>A0A131ZZW7</accession>
<evidence type="ECO:0000256" key="2">
    <source>
        <dbReference type="SAM" id="MobiDB-lite"/>
    </source>
</evidence>
<feature type="compositionally biased region" description="Basic and acidic residues" evidence="2">
    <location>
        <begin position="89"/>
        <end position="98"/>
    </location>
</feature>
<evidence type="ECO:0000313" key="8">
    <source>
        <dbReference type="Proteomes" id="UP000616769"/>
    </source>
</evidence>
<dbReference type="Pfam" id="PF01585">
    <property type="entry name" value="G-patch"/>
    <property type="match status" value="1"/>
</dbReference>
<dbReference type="GO" id="GO:0005730">
    <property type="term" value="C:nucleolus"/>
    <property type="evidence" value="ECO:0007669"/>
    <property type="project" value="TreeGrafter"/>
</dbReference>
<evidence type="ECO:0000313" key="7">
    <source>
        <dbReference type="Proteomes" id="UP000070412"/>
    </source>
</evidence>
<reference evidence="4" key="3">
    <citation type="submission" date="2020-01" db="EMBL/GenBank/DDBJ databases">
        <authorList>
            <person name="Korhonen P.K.K."/>
            <person name="Guangxu M.G."/>
            <person name="Wang T.W."/>
            <person name="Stroehlein A.J.S."/>
            <person name="Young N.D."/>
            <person name="Ang C.-S.A."/>
            <person name="Fernando D.W.F."/>
            <person name="Lu H.L."/>
            <person name="Taylor S.T."/>
            <person name="Ehtesham M.E.M."/>
            <person name="Najaraj S.H.N."/>
            <person name="Harsha G.H.G."/>
            <person name="Madugundu A.M."/>
            <person name="Renuse S.R."/>
            <person name="Holt D.H."/>
            <person name="Pandey A.P."/>
            <person name="Papenfuss A.P."/>
            <person name="Gasser R.B.G."/>
            <person name="Fischer K.F."/>
        </authorList>
    </citation>
    <scope>NUCLEOTIDE SEQUENCE</scope>
    <source>
        <strain evidence="4">SSS_KF_BRIS2020</strain>
    </source>
</reference>
<organism evidence="5 8">
    <name type="scientific">Sarcoptes scabiei</name>
    <name type="common">Itch mite</name>
    <name type="synonym">Acarus scabiei</name>
    <dbReference type="NCBI Taxonomy" id="52283"/>
    <lineage>
        <taxon>Eukaryota</taxon>
        <taxon>Metazoa</taxon>
        <taxon>Ecdysozoa</taxon>
        <taxon>Arthropoda</taxon>
        <taxon>Chelicerata</taxon>
        <taxon>Arachnida</taxon>
        <taxon>Acari</taxon>
        <taxon>Acariformes</taxon>
        <taxon>Sarcoptiformes</taxon>
        <taxon>Astigmata</taxon>
        <taxon>Psoroptidia</taxon>
        <taxon>Sarcoptoidea</taxon>
        <taxon>Sarcoptidae</taxon>
        <taxon>Sarcoptinae</taxon>
        <taxon>Sarcoptes</taxon>
    </lineage>
</organism>
<feature type="compositionally biased region" description="Basic and acidic residues" evidence="2">
    <location>
        <begin position="132"/>
        <end position="142"/>
    </location>
</feature>
<dbReference type="EMBL" id="JXLN01006369">
    <property type="protein sequence ID" value="KPM03835.1"/>
    <property type="molecule type" value="Genomic_DNA"/>
</dbReference>
<dbReference type="EMBL" id="WVUK01000065">
    <property type="protein sequence ID" value="KAF7489006.1"/>
    <property type="molecule type" value="Genomic_DNA"/>
</dbReference>
<sequence>MEFGLRQLKNMGWNEGKGLGVKENGIVKPIALNYQSDTRGLGFSVTDELQLNNQWWTEIYNAANKGLKPHTHISSLGVVVKTLESSENENEKSEKNSRDFPYAARFVPGGSINDHDRSSERKRKKISKKKNKVQEESREEKFNLNNTNPKNFRIDLDEIFAKNKGITAHRSARLGIKMTGKMKRLQQQEAEFLRLRQS</sequence>
<evidence type="ECO:0000313" key="4">
    <source>
        <dbReference type="EMBL" id="KAF7489006.1"/>
    </source>
</evidence>
<keyword evidence="7" id="KW-1185">Reference proteome</keyword>